<feature type="domain" description="Histidine kinase" evidence="10">
    <location>
        <begin position="279"/>
        <end position="436"/>
    </location>
</feature>
<keyword evidence="8" id="KW-0902">Two-component regulatory system</keyword>
<dbReference type="InterPro" id="IPR011712">
    <property type="entry name" value="Sig_transdc_His_kin_sub3_dim/P"/>
</dbReference>
<reference evidence="11" key="2">
    <citation type="submission" date="2023-02" db="EMBL/GenBank/DDBJ databases">
        <title>'Rhodoalgimonas zhirmunskyi' gen. nov., isolated from a red alga.</title>
        <authorList>
            <person name="Nedashkovskaya O.I."/>
            <person name="Otstavnykh N.Y."/>
            <person name="Bystritskaya E.P."/>
            <person name="Balabanova L.A."/>
            <person name="Isaeva M.P."/>
        </authorList>
    </citation>
    <scope>NUCLEOTIDE SEQUENCE</scope>
    <source>
        <strain evidence="11">KCTC 52189</strain>
    </source>
</reference>
<keyword evidence="4" id="KW-0808">Transferase</keyword>
<comment type="catalytic activity">
    <reaction evidence="1">
        <text>ATP + protein L-histidine = ADP + protein N-phospho-L-histidine.</text>
        <dbReference type="EC" id="2.7.13.3"/>
    </reaction>
</comment>
<reference evidence="11" key="1">
    <citation type="submission" date="2022-07" db="EMBL/GenBank/DDBJ databases">
        <authorList>
            <person name="Otstavnykh N."/>
            <person name="Isaeva M."/>
            <person name="Bystritskaya E."/>
        </authorList>
    </citation>
    <scope>NUCLEOTIDE SEQUENCE</scope>
    <source>
        <strain evidence="11">KCTC 52189</strain>
    </source>
</reference>
<evidence type="ECO:0000256" key="7">
    <source>
        <dbReference type="ARBA" id="ARBA00022840"/>
    </source>
</evidence>
<evidence type="ECO:0000256" key="6">
    <source>
        <dbReference type="ARBA" id="ARBA00022777"/>
    </source>
</evidence>
<dbReference type="Proteomes" id="UP001226762">
    <property type="component" value="Unassembled WGS sequence"/>
</dbReference>
<comment type="caution">
    <text evidence="11">The sequence shown here is derived from an EMBL/GenBank/DDBJ whole genome shotgun (WGS) entry which is preliminary data.</text>
</comment>
<keyword evidence="12" id="KW-1185">Reference proteome</keyword>
<evidence type="ECO:0000256" key="4">
    <source>
        <dbReference type="ARBA" id="ARBA00022679"/>
    </source>
</evidence>
<gene>
    <name evidence="11" type="ORF">NO357_01805</name>
</gene>
<dbReference type="GO" id="GO:0005524">
    <property type="term" value="F:ATP binding"/>
    <property type="evidence" value="ECO:0007669"/>
    <property type="project" value="UniProtKB-KW"/>
</dbReference>
<dbReference type="InterPro" id="IPR050482">
    <property type="entry name" value="Sensor_HK_TwoCompSys"/>
</dbReference>
<evidence type="ECO:0000256" key="2">
    <source>
        <dbReference type="ARBA" id="ARBA00012438"/>
    </source>
</evidence>
<dbReference type="InterPro" id="IPR036890">
    <property type="entry name" value="HATPase_C_sf"/>
</dbReference>
<dbReference type="InterPro" id="IPR003594">
    <property type="entry name" value="HATPase_dom"/>
</dbReference>
<keyword evidence="7" id="KW-0067">ATP-binding</keyword>
<dbReference type="AlphaFoldDB" id="A0AAE3W8L7"/>
<protein>
    <recommendedName>
        <fullName evidence="2">histidine kinase</fullName>
        <ecNumber evidence="2">2.7.13.3</ecNumber>
    </recommendedName>
</protein>
<proteinExistence type="predicted"/>
<keyword evidence="9" id="KW-0472">Membrane</keyword>
<dbReference type="PANTHER" id="PTHR24421">
    <property type="entry name" value="NITRATE/NITRITE SENSOR PROTEIN NARX-RELATED"/>
    <property type="match status" value="1"/>
</dbReference>
<sequence length="438" mass="47311">MLVTMLLVGSWVSRRIEQATVQNFAIIAANYVESFIAPLTQDLAEGDALSVPAQQAMLEIFRDTALSERIVSYKIWKEGGLVVQASDTALIGQRFAPSEDLQAAWRGEFAASFEDLNDHEDAGEAALGVPLLEVYSPIHEVFSGRVIAVAEFYERAEPLQADLRDARRTGWLVVGSAFVASGILLFGIVQAGGRTIRTQQKELKAQLTASEELAEQNAALRRRAISANLRATAQTEQAIRRVGSDLHDGPAQYLSLAALRLESALARDAKPGARDEIRNSLERAMEEIRSISRGLALPDLESLDLPTLVRRAVSDHEKQTGMQVQLSFTGSEPAALGYTEKLCIYRFLQEGLSNATRHGKVDRADIVIDGAANDVRVTIHDAGAGFDPAQEPQLRTDGGQGLRGLKDRAESIGGAVTIDSAPGRGTTLTLVLTSEGQA</sequence>
<dbReference type="GO" id="GO:0046983">
    <property type="term" value="F:protein dimerization activity"/>
    <property type="evidence" value="ECO:0007669"/>
    <property type="project" value="InterPro"/>
</dbReference>
<evidence type="ECO:0000256" key="8">
    <source>
        <dbReference type="ARBA" id="ARBA00023012"/>
    </source>
</evidence>
<accession>A0AAE3W8L7</accession>
<dbReference type="EMBL" id="JANHAX010000001">
    <property type="protein sequence ID" value="MDQ2088636.1"/>
    <property type="molecule type" value="Genomic_DNA"/>
</dbReference>
<evidence type="ECO:0000313" key="12">
    <source>
        <dbReference type="Proteomes" id="UP001226762"/>
    </source>
</evidence>
<name>A0AAE3W8L7_9RHOB</name>
<dbReference type="Pfam" id="PF02518">
    <property type="entry name" value="HATPase_c"/>
    <property type="match status" value="1"/>
</dbReference>
<dbReference type="RefSeq" id="WP_306733900.1">
    <property type="nucleotide sequence ID" value="NZ_JANHAX010000001.1"/>
</dbReference>
<keyword evidence="6 11" id="KW-0418">Kinase</keyword>
<keyword evidence="9" id="KW-1133">Transmembrane helix</keyword>
<dbReference type="GO" id="GO:0016020">
    <property type="term" value="C:membrane"/>
    <property type="evidence" value="ECO:0007669"/>
    <property type="project" value="InterPro"/>
</dbReference>
<feature type="transmembrane region" description="Helical" evidence="9">
    <location>
        <begin position="170"/>
        <end position="189"/>
    </location>
</feature>
<evidence type="ECO:0000256" key="5">
    <source>
        <dbReference type="ARBA" id="ARBA00022741"/>
    </source>
</evidence>
<dbReference type="Gene3D" id="3.30.565.10">
    <property type="entry name" value="Histidine kinase-like ATPase, C-terminal domain"/>
    <property type="match status" value="1"/>
</dbReference>
<dbReference type="CDD" id="cd16917">
    <property type="entry name" value="HATPase_UhpB-NarQ-NarX-like"/>
    <property type="match status" value="1"/>
</dbReference>
<dbReference type="InterPro" id="IPR005467">
    <property type="entry name" value="His_kinase_dom"/>
</dbReference>
<dbReference type="SUPFAM" id="SSF55874">
    <property type="entry name" value="ATPase domain of HSP90 chaperone/DNA topoisomerase II/histidine kinase"/>
    <property type="match status" value="1"/>
</dbReference>
<dbReference type="PROSITE" id="PS50109">
    <property type="entry name" value="HIS_KIN"/>
    <property type="match status" value="1"/>
</dbReference>
<evidence type="ECO:0000256" key="9">
    <source>
        <dbReference type="SAM" id="Phobius"/>
    </source>
</evidence>
<keyword evidence="3" id="KW-0597">Phosphoprotein</keyword>
<dbReference type="EC" id="2.7.13.3" evidence="2"/>
<keyword evidence="9" id="KW-0812">Transmembrane</keyword>
<dbReference type="Pfam" id="PF07730">
    <property type="entry name" value="HisKA_3"/>
    <property type="match status" value="1"/>
</dbReference>
<evidence type="ECO:0000313" key="11">
    <source>
        <dbReference type="EMBL" id="MDQ2088636.1"/>
    </source>
</evidence>
<organism evidence="11 12">
    <name type="scientific">Marimonas arenosa</name>
    <dbReference type="NCBI Taxonomy" id="1795305"/>
    <lineage>
        <taxon>Bacteria</taxon>
        <taxon>Pseudomonadati</taxon>
        <taxon>Pseudomonadota</taxon>
        <taxon>Alphaproteobacteria</taxon>
        <taxon>Rhodobacterales</taxon>
        <taxon>Paracoccaceae</taxon>
        <taxon>Marimonas</taxon>
    </lineage>
</organism>
<evidence type="ECO:0000259" key="10">
    <source>
        <dbReference type="PROSITE" id="PS50109"/>
    </source>
</evidence>
<dbReference type="GO" id="GO:0000155">
    <property type="term" value="F:phosphorelay sensor kinase activity"/>
    <property type="evidence" value="ECO:0007669"/>
    <property type="project" value="InterPro"/>
</dbReference>
<dbReference type="PANTHER" id="PTHR24421:SF10">
    <property type="entry name" value="NITRATE_NITRITE SENSOR PROTEIN NARQ"/>
    <property type="match status" value="1"/>
</dbReference>
<evidence type="ECO:0000256" key="1">
    <source>
        <dbReference type="ARBA" id="ARBA00000085"/>
    </source>
</evidence>
<evidence type="ECO:0000256" key="3">
    <source>
        <dbReference type="ARBA" id="ARBA00022553"/>
    </source>
</evidence>
<keyword evidence="5" id="KW-0547">Nucleotide-binding</keyword>